<evidence type="ECO:0000256" key="6">
    <source>
        <dbReference type="ARBA" id="ARBA00023163"/>
    </source>
</evidence>
<comment type="subcellular location">
    <subcellularLocation>
        <location evidence="1">Nucleus</location>
        <location evidence="1">Nucleolus</location>
    </subcellularLocation>
</comment>
<proteinExistence type="predicted"/>
<gene>
    <name evidence="10" type="primary">LOC108563708</name>
</gene>
<evidence type="ECO:0000256" key="3">
    <source>
        <dbReference type="ARBA" id="ARBA00022552"/>
    </source>
</evidence>
<evidence type="ECO:0000259" key="8">
    <source>
        <dbReference type="Pfam" id="PF23769"/>
    </source>
</evidence>
<accession>A0ABM1MTQ1</accession>
<sequence>MISDTELVLKLKGGGSFVKLPPVFSDSKEYVIVAGVDCLYSYHVKTGKRFLVFKDCNEKIVGFDVYNLEGSEQLIACTRKGTVICWNLNTAVKLYSFETCRKNVKKFKLVNRLYKGNVMQKAMICWKKDKRINFGFLDLSSKKFKELTISFDIGDNFLVDVGGPVDNVFICLLENNILRFVTLNDPNNIITKKSSANFTYVLCHPEYECVLTGDEQGRIISWLKILQECTKTIYHWHSLPVKSICLSKGGSTFYSGGNEAVLVRWELFEPLNRRFLPRLPSAIEQLSVSEDNVFVAISTSDNAVKIISSYFDNVSNIQHLVLGDKFPGGIVFDPRTKALVMNGVTGCLQWYSPYDMNLLFSLDVSGRNKVTGDDVDKFVIPIDIVLFDINQLGSWTATVEELHSGDELSFECFLKFWHFDATEQKFKLNSSIMYPHEKKITAIKFQPSNKEIDIRCITTSEDRLFKIWQLFDSSDMYGCSVGWRNVGSGFYRDLTPSSLSFSHDGSIAAIPFNNILTTWLPKTCELKCSLAHPIYKEDIKQVAFGVGSQCHLVVAASNDRLSVWNLLTLSMTWTVRLNISFLQADFTTPYMSVFTDNKMFVFEPSSPKPVYINKEIGSNVICSIFTPNRYKSRTNGKWHEKSQIYFITSEKQLYCLDTNEETEEYTQFVYEETNNTLFSQITPNIKTSAMEQYEPIVHNYKKSSIKKLNMLLDYPPHTMPPTSLLCESVLSTMIFEAQKQNNANQSDSNSAEEQGDVTKIEIKEKNDMDVDTNEQLSSINLKPAEWMIGLL</sequence>
<evidence type="ECO:0000256" key="7">
    <source>
        <dbReference type="ARBA" id="ARBA00023242"/>
    </source>
</evidence>
<protein>
    <submittedName>
        <fullName evidence="10">WD repeat-containing protein 75</fullName>
    </submittedName>
</protein>
<keyword evidence="9" id="KW-1185">Reference proteome</keyword>
<keyword evidence="7" id="KW-0539">Nucleus</keyword>
<dbReference type="PANTHER" id="PTHR44215:SF1">
    <property type="entry name" value="WD REPEAT-CONTAINING PROTEIN 75"/>
    <property type="match status" value="1"/>
</dbReference>
<dbReference type="Gene3D" id="2.130.10.10">
    <property type="entry name" value="YVTN repeat-like/Quinoprotein amine dehydrogenase"/>
    <property type="match status" value="2"/>
</dbReference>
<dbReference type="InterPro" id="IPR057644">
    <property type="entry name" value="Beta-prop_WDR75_2nd"/>
</dbReference>
<dbReference type="PANTHER" id="PTHR44215">
    <property type="entry name" value="WD REPEAT-CONTAINING PROTEIN 75"/>
    <property type="match status" value="1"/>
</dbReference>
<evidence type="ECO:0000256" key="4">
    <source>
        <dbReference type="ARBA" id="ARBA00022574"/>
    </source>
</evidence>
<dbReference type="InterPro" id="IPR001680">
    <property type="entry name" value="WD40_rpt"/>
</dbReference>
<keyword evidence="4" id="KW-0853">WD repeat</keyword>
<evidence type="ECO:0000256" key="2">
    <source>
        <dbReference type="ARBA" id="ARBA00022517"/>
    </source>
</evidence>
<dbReference type="InterPro" id="IPR015943">
    <property type="entry name" value="WD40/YVTN_repeat-like_dom_sf"/>
</dbReference>
<organism evidence="9 10">
    <name type="scientific">Nicrophorus vespilloides</name>
    <name type="common">Boreal carrion beetle</name>
    <dbReference type="NCBI Taxonomy" id="110193"/>
    <lineage>
        <taxon>Eukaryota</taxon>
        <taxon>Metazoa</taxon>
        <taxon>Ecdysozoa</taxon>
        <taxon>Arthropoda</taxon>
        <taxon>Hexapoda</taxon>
        <taxon>Insecta</taxon>
        <taxon>Pterygota</taxon>
        <taxon>Neoptera</taxon>
        <taxon>Endopterygota</taxon>
        <taxon>Coleoptera</taxon>
        <taxon>Polyphaga</taxon>
        <taxon>Staphyliniformia</taxon>
        <taxon>Silphidae</taxon>
        <taxon>Nicrophorinae</taxon>
        <taxon>Nicrophorus</taxon>
    </lineage>
</organism>
<dbReference type="SMART" id="SM00320">
    <property type="entry name" value="WD40"/>
    <property type="match status" value="5"/>
</dbReference>
<keyword evidence="2" id="KW-0690">Ribosome biogenesis</keyword>
<evidence type="ECO:0000256" key="1">
    <source>
        <dbReference type="ARBA" id="ARBA00004604"/>
    </source>
</evidence>
<dbReference type="RefSeq" id="XP_017777951.1">
    <property type="nucleotide sequence ID" value="XM_017922462.1"/>
</dbReference>
<dbReference type="GeneID" id="108563708"/>
<dbReference type="InterPro" id="IPR053826">
    <property type="entry name" value="WDR75"/>
</dbReference>
<dbReference type="Pfam" id="PF23869">
    <property type="entry name" value="Beta-prop_WDR75_1st"/>
    <property type="match status" value="1"/>
</dbReference>
<dbReference type="Proteomes" id="UP000695000">
    <property type="component" value="Unplaced"/>
</dbReference>
<evidence type="ECO:0000256" key="5">
    <source>
        <dbReference type="ARBA" id="ARBA00022737"/>
    </source>
</evidence>
<name>A0ABM1MTQ1_NICVS</name>
<dbReference type="InterPro" id="IPR036322">
    <property type="entry name" value="WD40_repeat_dom_sf"/>
</dbReference>
<dbReference type="Pfam" id="PF23769">
    <property type="entry name" value="Beta-prop_WDR75_2nd"/>
    <property type="match status" value="1"/>
</dbReference>
<evidence type="ECO:0000313" key="10">
    <source>
        <dbReference type="RefSeq" id="XP_017777951.1"/>
    </source>
</evidence>
<feature type="domain" description="WD repeat-containing protein 75 second beta-propeller" evidence="8">
    <location>
        <begin position="331"/>
        <end position="650"/>
    </location>
</feature>
<keyword evidence="5" id="KW-0677">Repeat</keyword>
<dbReference type="SUPFAM" id="SSF50978">
    <property type="entry name" value="WD40 repeat-like"/>
    <property type="match status" value="2"/>
</dbReference>
<reference evidence="10" key="1">
    <citation type="submission" date="2025-08" db="UniProtKB">
        <authorList>
            <consortium name="RefSeq"/>
        </authorList>
    </citation>
    <scope>IDENTIFICATION</scope>
    <source>
        <tissue evidence="10">Whole Larva</tissue>
    </source>
</reference>
<keyword evidence="6" id="KW-0804">Transcription</keyword>
<keyword evidence="3" id="KW-0698">rRNA processing</keyword>
<evidence type="ECO:0000313" key="9">
    <source>
        <dbReference type="Proteomes" id="UP000695000"/>
    </source>
</evidence>